<reference evidence="1 2" key="1">
    <citation type="submission" date="2016-05" db="EMBL/GenBank/DDBJ databases">
        <title>Microbial solvent formation.</title>
        <authorList>
            <person name="Poehlein A."/>
            <person name="Montoya Solano J.D."/>
            <person name="Flitsch S."/>
            <person name="Krabben P."/>
            <person name="Duerre P."/>
            <person name="Daniel R."/>
        </authorList>
    </citation>
    <scope>NUCLEOTIDE SEQUENCE [LARGE SCALE GENOMIC DNA]</scope>
    <source>
        <strain evidence="1 2">DSM 2619</strain>
    </source>
</reference>
<gene>
    <name evidence="1" type="ORF">CLPUN_20470</name>
</gene>
<organism evidence="1 2">
    <name type="scientific">Clostridium puniceum</name>
    <dbReference type="NCBI Taxonomy" id="29367"/>
    <lineage>
        <taxon>Bacteria</taxon>
        <taxon>Bacillati</taxon>
        <taxon>Bacillota</taxon>
        <taxon>Clostridia</taxon>
        <taxon>Eubacteriales</taxon>
        <taxon>Clostridiaceae</taxon>
        <taxon>Clostridium</taxon>
    </lineage>
</organism>
<dbReference type="Proteomes" id="UP000190890">
    <property type="component" value="Unassembled WGS sequence"/>
</dbReference>
<evidence type="ECO:0000313" key="2">
    <source>
        <dbReference type="Proteomes" id="UP000190890"/>
    </source>
</evidence>
<evidence type="ECO:0000313" key="1">
    <source>
        <dbReference type="EMBL" id="OOM78188.1"/>
    </source>
</evidence>
<dbReference type="SUPFAM" id="SSF53067">
    <property type="entry name" value="Actin-like ATPase domain"/>
    <property type="match status" value="1"/>
</dbReference>
<name>A0A1S8TK82_9CLOT</name>
<dbReference type="STRING" id="29367.CLPUN_20470"/>
<accession>A0A1S8TK82</accession>
<dbReference type="InterPro" id="IPR043129">
    <property type="entry name" value="ATPase_NBD"/>
</dbReference>
<dbReference type="EMBL" id="LZZM01000132">
    <property type="protein sequence ID" value="OOM78188.1"/>
    <property type="molecule type" value="Genomic_DNA"/>
</dbReference>
<sequence>MDKYTLGIDSGSTTTKGVLFDGEKIVKTMILKTSSKPKESIYKIYNELYSKAVGLQ</sequence>
<comment type="caution">
    <text evidence="1">The sequence shown here is derived from an EMBL/GenBank/DDBJ whole genome shotgun (WGS) entry which is preliminary data.</text>
</comment>
<evidence type="ECO:0008006" key="3">
    <source>
        <dbReference type="Google" id="ProtNLM"/>
    </source>
</evidence>
<dbReference type="Gene3D" id="3.30.420.40">
    <property type="match status" value="1"/>
</dbReference>
<dbReference type="AlphaFoldDB" id="A0A1S8TK82"/>
<protein>
    <recommendedName>
        <fullName evidence="3">Activator of (R)-2-hydroxyglutaryl-CoA dehydratase</fullName>
    </recommendedName>
</protein>
<keyword evidence="2" id="KW-1185">Reference proteome</keyword>
<proteinExistence type="predicted"/>